<comment type="subcellular location">
    <subcellularLocation>
        <location evidence="1">Mitochondrion inner membrane</location>
        <topology evidence="1">Multi-pass membrane protein</topology>
    </subcellularLocation>
</comment>
<dbReference type="OrthoDB" id="6147888at2759"/>
<protein>
    <recommendedName>
        <fullName evidence="3">Transmembrane protein 186</fullName>
    </recommendedName>
</protein>
<organism evidence="10 11">
    <name type="scientific">Steinernema carpocapsae</name>
    <name type="common">Entomopathogenic nematode</name>
    <dbReference type="NCBI Taxonomy" id="34508"/>
    <lineage>
        <taxon>Eukaryota</taxon>
        <taxon>Metazoa</taxon>
        <taxon>Ecdysozoa</taxon>
        <taxon>Nematoda</taxon>
        <taxon>Chromadorea</taxon>
        <taxon>Rhabditida</taxon>
        <taxon>Tylenchina</taxon>
        <taxon>Panagrolaimomorpha</taxon>
        <taxon>Strongyloidoidea</taxon>
        <taxon>Steinernematidae</taxon>
        <taxon>Steinernema</taxon>
    </lineage>
</organism>
<evidence type="ECO:0000313" key="11">
    <source>
        <dbReference type="Proteomes" id="UP000298663"/>
    </source>
</evidence>
<dbReference type="GO" id="GO:0005743">
    <property type="term" value="C:mitochondrial inner membrane"/>
    <property type="evidence" value="ECO:0007669"/>
    <property type="project" value="UniProtKB-SubCell"/>
</dbReference>
<keyword evidence="11" id="KW-1185">Reference proteome</keyword>
<evidence type="ECO:0000256" key="7">
    <source>
        <dbReference type="ARBA" id="ARBA00023128"/>
    </source>
</evidence>
<evidence type="ECO:0000256" key="6">
    <source>
        <dbReference type="ARBA" id="ARBA00022989"/>
    </source>
</evidence>
<evidence type="ECO:0000256" key="3">
    <source>
        <dbReference type="ARBA" id="ARBA00014604"/>
    </source>
</evidence>
<dbReference type="Proteomes" id="UP000298663">
    <property type="component" value="Unassembled WGS sequence"/>
</dbReference>
<sequence length="263" mass="29957">MVLLPGMAIGGVLAYMGRGRNARPMLAGARWVAQRNNIASAHRPHRRNRLVNAQNPHEHDVLLERIGGTSIRHLSTNTEPIARRAEGMNWVPVYRFEGIRVGALLARAKLVQTVFSAMLLPYTAYQYSIDAMSYNWFMCSTGAAITAPIALLIFSRYFNRLIGVIAMTENEQFVRIGFLSFWGSRRNRLLELEDAIPLSEVRDVTKSKDALVKFMQYSREDFLYLPTRNVEITDREKAELLFGSLEYFVEADADEDAHKKKTE</sequence>
<keyword evidence="6 9" id="KW-1133">Transmembrane helix</keyword>
<dbReference type="InterPro" id="IPR026571">
    <property type="entry name" value="Tmem186"/>
</dbReference>
<name>A0A4U5NTK8_STECR</name>
<comment type="similarity">
    <text evidence="2">Belongs to the TMEM186 family.</text>
</comment>
<keyword evidence="8 9" id="KW-0472">Membrane</keyword>
<dbReference type="STRING" id="34508.A0A4U5NTK8"/>
<evidence type="ECO:0000256" key="5">
    <source>
        <dbReference type="ARBA" id="ARBA00022792"/>
    </source>
</evidence>
<dbReference type="EMBL" id="AZBU02000003">
    <property type="protein sequence ID" value="TKR86474.1"/>
    <property type="molecule type" value="Genomic_DNA"/>
</dbReference>
<dbReference type="AlphaFoldDB" id="A0A4U5NTK8"/>
<dbReference type="PANTHER" id="PTHR13603">
    <property type="entry name" value="TRANSMEMBRANE PROTEIN 186"/>
    <property type="match status" value="1"/>
</dbReference>
<evidence type="ECO:0000256" key="9">
    <source>
        <dbReference type="SAM" id="Phobius"/>
    </source>
</evidence>
<keyword evidence="7" id="KW-0496">Mitochondrion</keyword>
<evidence type="ECO:0000256" key="8">
    <source>
        <dbReference type="ARBA" id="ARBA00023136"/>
    </source>
</evidence>
<feature type="transmembrane region" description="Helical" evidence="9">
    <location>
        <begin position="134"/>
        <end position="154"/>
    </location>
</feature>
<reference evidence="10 11" key="1">
    <citation type="journal article" date="2015" name="Genome Biol.">
        <title>Comparative genomics of Steinernema reveals deeply conserved gene regulatory networks.</title>
        <authorList>
            <person name="Dillman A.R."/>
            <person name="Macchietto M."/>
            <person name="Porter C.F."/>
            <person name="Rogers A."/>
            <person name="Williams B."/>
            <person name="Antoshechkin I."/>
            <person name="Lee M.M."/>
            <person name="Goodwin Z."/>
            <person name="Lu X."/>
            <person name="Lewis E.E."/>
            <person name="Goodrich-Blair H."/>
            <person name="Stock S.P."/>
            <person name="Adams B.J."/>
            <person name="Sternberg P.W."/>
            <person name="Mortazavi A."/>
        </authorList>
    </citation>
    <scope>NUCLEOTIDE SEQUENCE [LARGE SCALE GENOMIC DNA]</scope>
    <source>
        <strain evidence="10 11">ALL</strain>
    </source>
</reference>
<proteinExistence type="inferred from homology"/>
<gene>
    <name evidence="10" type="ORF">L596_011062</name>
</gene>
<accession>A0A4U5NTK8</accession>
<evidence type="ECO:0000256" key="2">
    <source>
        <dbReference type="ARBA" id="ARBA00007020"/>
    </source>
</evidence>
<dbReference type="PANTHER" id="PTHR13603:SF1">
    <property type="entry name" value="TRANSMEMBRANE PROTEIN 186"/>
    <property type="match status" value="1"/>
</dbReference>
<keyword evidence="5" id="KW-0999">Mitochondrion inner membrane</keyword>
<evidence type="ECO:0000256" key="4">
    <source>
        <dbReference type="ARBA" id="ARBA00022692"/>
    </source>
</evidence>
<reference evidence="10 11" key="2">
    <citation type="journal article" date="2019" name="G3 (Bethesda)">
        <title>Hybrid Assembly of the Genome of the Entomopathogenic Nematode Steinernema carpocapsae Identifies the X-Chromosome.</title>
        <authorList>
            <person name="Serra L."/>
            <person name="Macchietto M."/>
            <person name="Macias-Munoz A."/>
            <person name="McGill C.J."/>
            <person name="Rodriguez I.M."/>
            <person name="Rodriguez B."/>
            <person name="Murad R."/>
            <person name="Mortazavi A."/>
        </authorList>
    </citation>
    <scope>NUCLEOTIDE SEQUENCE [LARGE SCALE GENOMIC DNA]</scope>
    <source>
        <strain evidence="10 11">ALL</strain>
    </source>
</reference>
<comment type="caution">
    <text evidence="10">The sequence shown here is derived from an EMBL/GenBank/DDBJ whole genome shotgun (WGS) entry which is preliminary data.</text>
</comment>
<evidence type="ECO:0000256" key="1">
    <source>
        <dbReference type="ARBA" id="ARBA00004448"/>
    </source>
</evidence>
<keyword evidence="4 9" id="KW-0812">Transmembrane</keyword>
<evidence type="ECO:0000313" key="10">
    <source>
        <dbReference type="EMBL" id="TKR86474.1"/>
    </source>
</evidence>